<evidence type="ECO:0000256" key="5">
    <source>
        <dbReference type="ARBA" id="ARBA00022692"/>
    </source>
</evidence>
<organism evidence="12 13">
    <name type="scientific">Conoideocrella luteorostrata</name>
    <dbReference type="NCBI Taxonomy" id="1105319"/>
    <lineage>
        <taxon>Eukaryota</taxon>
        <taxon>Fungi</taxon>
        <taxon>Dikarya</taxon>
        <taxon>Ascomycota</taxon>
        <taxon>Pezizomycotina</taxon>
        <taxon>Sordariomycetes</taxon>
        <taxon>Hypocreomycetidae</taxon>
        <taxon>Hypocreales</taxon>
        <taxon>Clavicipitaceae</taxon>
        <taxon>Conoideocrella</taxon>
    </lineage>
</organism>
<evidence type="ECO:0000256" key="8">
    <source>
        <dbReference type="ARBA" id="ARBA00022989"/>
    </source>
</evidence>
<evidence type="ECO:0000256" key="2">
    <source>
        <dbReference type="ARBA" id="ARBA00009726"/>
    </source>
</evidence>
<evidence type="ECO:0000256" key="7">
    <source>
        <dbReference type="ARBA" id="ARBA00022840"/>
    </source>
</evidence>
<dbReference type="GO" id="GO:0005886">
    <property type="term" value="C:plasma membrane"/>
    <property type="evidence" value="ECO:0007669"/>
    <property type="project" value="UniProtKB-SubCell"/>
</dbReference>
<dbReference type="AlphaFoldDB" id="A0AAJ0CQC8"/>
<evidence type="ECO:0000256" key="1">
    <source>
        <dbReference type="ARBA" id="ARBA00004651"/>
    </source>
</evidence>
<evidence type="ECO:0000259" key="11">
    <source>
        <dbReference type="PROSITE" id="PS50893"/>
    </source>
</evidence>
<evidence type="ECO:0000256" key="10">
    <source>
        <dbReference type="ARBA" id="ARBA00023180"/>
    </source>
</evidence>
<dbReference type="FunFam" id="3.40.50.300:FF:002145">
    <property type="entry name" value="ABC transporter (MsbA subfamily)"/>
    <property type="match status" value="1"/>
</dbReference>
<name>A0AAJ0CQC8_9HYPO</name>
<dbReference type="Proteomes" id="UP001251528">
    <property type="component" value="Unassembled WGS sequence"/>
</dbReference>
<accession>A0AAJ0CQC8</accession>
<keyword evidence="3" id="KW-0813">Transport</keyword>
<keyword evidence="4" id="KW-1003">Cell membrane</keyword>
<dbReference type="PANTHER" id="PTHR24223:SF456">
    <property type="entry name" value="MULTIDRUG RESISTANCE-ASSOCIATED PROTEIN LETHAL(2)03659"/>
    <property type="match status" value="1"/>
</dbReference>
<keyword evidence="6" id="KW-0547">Nucleotide-binding</keyword>
<dbReference type="InterPro" id="IPR027417">
    <property type="entry name" value="P-loop_NTPase"/>
</dbReference>
<feature type="domain" description="ABC transporter" evidence="11">
    <location>
        <begin position="75"/>
        <end position="275"/>
    </location>
</feature>
<evidence type="ECO:0000256" key="4">
    <source>
        <dbReference type="ARBA" id="ARBA00022475"/>
    </source>
</evidence>
<keyword evidence="7" id="KW-0067">ATP-binding</keyword>
<keyword evidence="13" id="KW-1185">Reference proteome</keyword>
<dbReference type="InterPro" id="IPR003593">
    <property type="entry name" value="AAA+_ATPase"/>
</dbReference>
<evidence type="ECO:0000256" key="9">
    <source>
        <dbReference type="ARBA" id="ARBA00023136"/>
    </source>
</evidence>
<keyword evidence="9" id="KW-0472">Membrane</keyword>
<dbReference type="GO" id="GO:0042626">
    <property type="term" value="F:ATPase-coupled transmembrane transporter activity"/>
    <property type="evidence" value="ECO:0007669"/>
    <property type="project" value="TreeGrafter"/>
</dbReference>
<dbReference type="SMART" id="SM00382">
    <property type="entry name" value="AAA"/>
    <property type="match status" value="1"/>
</dbReference>
<dbReference type="Pfam" id="PF00005">
    <property type="entry name" value="ABC_tran"/>
    <property type="match status" value="1"/>
</dbReference>
<proteinExistence type="inferred from homology"/>
<evidence type="ECO:0000313" key="13">
    <source>
        <dbReference type="Proteomes" id="UP001251528"/>
    </source>
</evidence>
<reference evidence="12" key="1">
    <citation type="submission" date="2023-06" db="EMBL/GenBank/DDBJ databases">
        <title>Conoideocrella luteorostrata (Hypocreales: Clavicipitaceae), a potential biocontrol fungus for elongate hemlock scale in United States Christmas tree production areas.</title>
        <authorList>
            <person name="Barrett H."/>
            <person name="Lovett B."/>
            <person name="Macias A.M."/>
            <person name="Stajich J.E."/>
            <person name="Kasson M.T."/>
        </authorList>
    </citation>
    <scope>NUCLEOTIDE SEQUENCE</scope>
    <source>
        <strain evidence="12">ARSEF 14590</strain>
    </source>
</reference>
<evidence type="ECO:0000256" key="3">
    <source>
        <dbReference type="ARBA" id="ARBA00022448"/>
    </source>
</evidence>
<sequence length="277" mass="30073">MAAVLSKSSPGDAAIALAFATRFRRAVVGLLMKASDVDSGLERVRKVVEYSNLETEPTGGIEPNLQWPTEGKIDVRGFSAGYSRDLPPALKRVSFSIAPGERVGVIGRTGAGKTSLALAFARLIERFEGDIVLDGVDIATLNLHALRRKLFIIPQDAHLFAGTVRSVLDPEEEHTDQALLIVLKFMRSANTTSEKRSSSENVFTGLGMEISQGGRNMSQGQRQILYLTRAFAPATKVVIMDEATSAINLESDAMIQEEIRKGLRGSTFIVIARRLAT</sequence>
<comment type="similarity">
    <text evidence="2">Belongs to the ABC transporter superfamily. ABCC family. Conjugate transporter (TC 3.A.1.208) subfamily.</text>
</comment>
<keyword evidence="10" id="KW-0325">Glycoprotein</keyword>
<gene>
    <name evidence="12" type="ORF">QQS21_004933</name>
</gene>
<protein>
    <recommendedName>
        <fullName evidence="11">ABC transporter domain-containing protein</fullName>
    </recommendedName>
</protein>
<keyword evidence="5" id="KW-0812">Transmembrane</keyword>
<dbReference type="GO" id="GO:0005524">
    <property type="term" value="F:ATP binding"/>
    <property type="evidence" value="ECO:0007669"/>
    <property type="project" value="UniProtKB-KW"/>
</dbReference>
<comment type="subcellular location">
    <subcellularLocation>
        <location evidence="1">Cell membrane</location>
        <topology evidence="1">Multi-pass membrane protein</topology>
    </subcellularLocation>
</comment>
<dbReference type="PROSITE" id="PS50893">
    <property type="entry name" value="ABC_TRANSPORTER_2"/>
    <property type="match status" value="1"/>
</dbReference>
<evidence type="ECO:0000313" key="12">
    <source>
        <dbReference type="EMBL" id="KAK2600292.1"/>
    </source>
</evidence>
<dbReference type="InterPro" id="IPR003439">
    <property type="entry name" value="ABC_transporter-like_ATP-bd"/>
</dbReference>
<comment type="caution">
    <text evidence="12">The sequence shown here is derived from an EMBL/GenBank/DDBJ whole genome shotgun (WGS) entry which is preliminary data.</text>
</comment>
<keyword evidence="8" id="KW-1133">Transmembrane helix</keyword>
<dbReference type="GO" id="GO:0016887">
    <property type="term" value="F:ATP hydrolysis activity"/>
    <property type="evidence" value="ECO:0007669"/>
    <property type="project" value="InterPro"/>
</dbReference>
<dbReference type="PANTHER" id="PTHR24223">
    <property type="entry name" value="ATP-BINDING CASSETTE SUB-FAMILY C"/>
    <property type="match status" value="1"/>
</dbReference>
<dbReference type="SUPFAM" id="SSF52540">
    <property type="entry name" value="P-loop containing nucleoside triphosphate hydrolases"/>
    <property type="match status" value="1"/>
</dbReference>
<dbReference type="InterPro" id="IPR050173">
    <property type="entry name" value="ABC_transporter_C-like"/>
</dbReference>
<dbReference type="EMBL" id="JASWJB010000077">
    <property type="protein sequence ID" value="KAK2600292.1"/>
    <property type="molecule type" value="Genomic_DNA"/>
</dbReference>
<dbReference type="Gene3D" id="3.40.50.300">
    <property type="entry name" value="P-loop containing nucleotide triphosphate hydrolases"/>
    <property type="match status" value="1"/>
</dbReference>
<evidence type="ECO:0000256" key="6">
    <source>
        <dbReference type="ARBA" id="ARBA00022741"/>
    </source>
</evidence>